<protein>
    <submittedName>
        <fullName evidence="1">Uncharacterized protein</fullName>
    </submittedName>
</protein>
<evidence type="ECO:0000313" key="1">
    <source>
        <dbReference type="EMBL" id="GBU04357.1"/>
    </source>
</evidence>
<name>A0ABQ0QVG8_9FIRM</name>
<accession>A0ABQ0QVG8</accession>
<organism evidence="1 2">
    <name type="scientific">Faecalimonas umbilicata</name>
    <dbReference type="NCBI Taxonomy" id="1912855"/>
    <lineage>
        <taxon>Bacteria</taxon>
        <taxon>Bacillati</taxon>
        <taxon>Bacillota</taxon>
        <taxon>Clostridia</taxon>
        <taxon>Lachnospirales</taxon>
        <taxon>Lachnospiraceae</taxon>
        <taxon>Faecalimonas</taxon>
    </lineage>
</organism>
<evidence type="ECO:0000313" key="2">
    <source>
        <dbReference type="Proteomes" id="UP000702954"/>
    </source>
</evidence>
<reference evidence="1 2" key="1">
    <citation type="journal article" date="2018" name="Int. J. Syst. Evol. Microbiol.">
        <title>Draft Genome Sequence of Faecalimonas umbilicata JCM 30896T, an Acetate-Producing Bacterium Isolated from Human Feces.</title>
        <authorList>
            <person name="Sakamoto M."/>
            <person name="Ikeyama N."/>
            <person name="Yuki M."/>
            <person name="Ohkuma M."/>
        </authorList>
    </citation>
    <scope>NUCLEOTIDE SEQUENCE [LARGE SCALE GENOMIC DNA]</scope>
    <source>
        <strain evidence="1 2">EGH7</strain>
    </source>
</reference>
<dbReference type="EMBL" id="BHEO01000002">
    <property type="protein sequence ID" value="GBU04357.1"/>
    <property type="molecule type" value="Genomic_DNA"/>
</dbReference>
<proteinExistence type="predicted"/>
<dbReference type="Proteomes" id="UP000702954">
    <property type="component" value="Unassembled WGS sequence"/>
</dbReference>
<sequence>MIDKSATGSTLFIEPSSVARYYEEENKFLPRIDFRNRIFYNKGAIGRTYICSRLVGRFYKLPE</sequence>
<gene>
    <name evidence="1" type="ORF">FAEUMB_08980</name>
</gene>
<comment type="caution">
    <text evidence="1">The sequence shown here is derived from an EMBL/GenBank/DDBJ whole genome shotgun (WGS) entry which is preliminary data.</text>
</comment>
<keyword evidence="2" id="KW-1185">Reference proteome</keyword>